<evidence type="ECO:0000256" key="2">
    <source>
        <dbReference type="ARBA" id="ARBA00022692"/>
    </source>
</evidence>
<sequence length="595" mass="63119">MSREKKPATLREAAPGLRRTAHHVRPHLRKETPLIAGGFLALLIEVLMRLAEPWPLKFVIDAVIAASGADVAGAAPGDVSATLAIAAGALVAVVLVRALAAYLTTLAFALAGNRLLTRVRAQVYAHLQRLPMAFHDNARTGDLVQRVTGDVGRLKEVAVTAGLPLVGNVVTMLGMVVVVAILDWPLALMMIAVVPLFLIAGRETSTQIHGVSREQRRAEGQLASLATETLGSMRVVHSYSLADHLQGRFAASNEKSLKEGVRTKRLSARLERTTDVLVGLATAAVLYVGAQRVLAGMLTPGELVVFLTYLKATFKPMRDLAKYTGRIAAAAASGERVVELLETSPGVQDGPHSRPAPALRGEVVLDDVWLSYVPGHPVLRGVTTRIGAGERVAVVGPSGSGKSTVASLLSRLRDPDAGSVRLDGHDLRDLTLDSVRDQVAIVLQESVLFATSIEENIAYGRTDATRADIEEAARLAGAHDFVTALPQGYATVVGERGATLSGGQRQRIAIARAALRRAPVVVLDEALTGLDEGTEAEVLAALERLTRGRTTIVITHDLAHARDCDRVVWLEGGQVVGDGPPDEVLTPVGEVRRAG</sequence>
<dbReference type="EMBL" id="JAVYII010000011">
    <property type="protein sequence ID" value="MDT9595260.1"/>
    <property type="molecule type" value="Genomic_DNA"/>
</dbReference>
<dbReference type="PROSITE" id="PS50893">
    <property type="entry name" value="ABC_TRANSPORTER_2"/>
    <property type="match status" value="1"/>
</dbReference>
<dbReference type="InterPro" id="IPR039421">
    <property type="entry name" value="Type_1_exporter"/>
</dbReference>
<dbReference type="SUPFAM" id="SSF90123">
    <property type="entry name" value="ABC transporter transmembrane region"/>
    <property type="match status" value="1"/>
</dbReference>
<feature type="transmembrane region" description="Helical" evidence="7">
    <location>
        <begin position="83"/>
        <end position="110"/>
    </location>
</feature>
<dbReference type="InterPro" id="IPR003593">
    <property type="entry name" value="AAA+_ATPase"/>
</dbReference>
<evidence type="ECO:0000259" key="8">
    <source>
        <dbReference type="PROSITE" id="PS50893"/>
    </source>
</evidence>
<keyword evidence="3" id="KW-0547">Nucleotide-binding</keyword>
<evidence type="ECO:0000313" key="10">
    <source>
        <dbReference type="EMBL" id="MDT9595260.1"/>
    </source>
</evidence>
<name>A0ABU3Q2H1_9ACTN</name>
<feature type="transmembrane region" description="Helical" evidence="7">
    <location>
        <begin position="34"/>
        <end position="51"/>
    </location>
</feature>
<dbReference type="Pfam" id="PF00005">
    <property type="entry name" value="ABC_tran"/>
    <property type="match status" value="1"/>
</dbReference>
<feature type="domain" description="ABC transporter" evidence="8">
    <location>
        <begin position="363"/>
        <end position="594"/>
    </location>
</feature>
<dbReference type="InterPro" id="IPR017871">
    <property type="entry name" value="ABC_transporter-like_CS"/>
</dbReference>
<comment type="caution">
    <text evidence="10">The sequence shown here is derived from an EMBL/GenBank/DDBJ whole genome shotgun (WGS) entry which is preliminary data.</text>
</comment>
<reference evidence="10 11" key="1">
    <citation type="submission" date="2023-08" db="EMBL/GenBank/DDBJ databases">
        <title>Nocardioides seae sp. nov., a bacterium isolated from a soil.</title>
        <authorList>
            <person name="Wang X."/>
        </authorList>
    </citation>
    <scope>NUCLEOTIDE SEQUENCE [LARGE SCALE GENOMIC DNA]</scope>
    <source>
        <strain evidence="10 11">YZH12</strain>
    </source>
</reference>
<evidence type="ECO:0000256" key="4">
    <source>
        <dbReference type="ARBA" id="ARBA00022840"/>
    </source>
</evidence>
<dbReference type="PANTHER" id="PTHR24221:SF468">
    <property type="entry name" value="ABC TRANSPORTER"/>
    <property type="match status" value="1"/>
</dbReference>
<dbReference type="PROSITE" id="PS50929">
    <property type="entry name" value="ABC_TM1F"/>
    <property type="match status" value="1"/>
</dbReference>
<keyword evidence="2 7" id="KW-0812">Transmembrane</keyword>
<dbReference type="InterPro" id="IPR003439">
    <property type="entry name" value="ABC_transporter-like_ATP-bd"/>
</dbReference>
<dbReference type="InterPro" id="IPR036640">
    <property type="entry name" value="ABC1_TM_sf"/>
</dbReference>
<keyword evidence="4 10" id="KW-0067">ATP-binding</keyword>
<gene>
    <name evidence="10" type="ORF">RDV89_19390</name>
</gene>
<dbReference type="Pfam" id="PF00664">
    <property type="entry name" value="ABC_membrane"/>
    <property type="match status" value="1"/>
</dbReference>
<dbReference type="GO" id="GO:0005524">
    <property type="term" value="F:ATP binding"/>
    <property type="evidence" value="ECO:0007669"/>
    <property type="project" value="UniProtKB-KW"/>
</dbReference>
<dbReference type="SMART" id="SM00382">
    <property type="entry name" value="AAA"/>
    <property type="match status" value="1"/>
</dbReference>
<evidence type="ECO:0000256" key="3">
    <source>
        <dbReference type="ARBA" id="ARBA00022741"/>
    </source>
</evidence>
<dbReference type="InterPro" id="IPR027417">
    <property type="entry name" value="P-loop_NTPase"/>
</dbReference>
<dbReference type="SUPFAM" id="SSF52540">
    <property type="entry name" value="P-loop containing nucleoside triphosphate hydrolases"/>
    <property type="match status" value="1"/>
</dbReference>
<dbReference type="Proteomes" id="UP001268542">
    <property type="component" value="Unassembled WGS sequence"/>
</dbReference>
<dbReference type="RefSeq" id="WP_315735822.1">
    <property type="nucleotide sequence ID" value="NZ_JAVYII010000011.1"/>
</dbReference>
<dbReference type="Gene3D" id="1.20.1560.10">
    <property type="entry name" value="ABC transporter type 1, transmembrane domain"/>
    <property type="match status" value="1"/>
</dbReference>
<keyword evidence="11" id="KW-1185">Reference proteome</keyword>
<comment type="subcellular location">
    <subcellularLocation>
        <location evidence="1">Cell membrane</location>
        <topology evidence="1">Multi-pass membrane protein</topology>
    </subcellularLocation>
</comment>
<dbReference type="PROSITE" id="PS00211">
    <property type="entry name" value="ABC_TRANSPORTER_1"/>
    <property type="match status" value="1"/>
</dbReference>
<organism evidence="10 11">
    <name type="scientific">Nocardioides imazamoxiresistens</name>
    <dbReference type="NCBI Taxonomy" id="3231893"/>
    <lineage>
        <taxon>Bacteria</taxon>
        <taxon>Bacillati</taxon>
        <taxon>Actinomycetota</taxon>
        <taxon>Actinomycetes</taxon>
        <taxon>Propionibacteriales</taxon>
        <taxon>Nocardioidaceae</taxon>
        <taxon>Nocardioides</taxon>
    </lineage>
</organism>
<proteinExistence type="predicted"/>
<evidence type="ECO:0000313" key="11">
    <source>
        <dbReference type="Proteomes" id="UP001268542"/>
    </source>
</evidence>
<evidence type="ECO:0000256" key="7">
    <source>
        <dbReference type="SAM" id="Phobius"/>
    </source>
</evidence>
<accession>A0ABU3Q2H1</accession>
<feature type="transmembrane region" description="Helical" evidence="7">
    <location>
        <begin position="173"/>
        <end position="198"/>
    </location>
</feature>
<dbReference type="InterPro" id="IPR011527">
    <property type="entry name" value="ABC1_TM_dom"/>
</dbReference>
<protein>
    <submittedName>
        <fullName evidence="10">ABC transporter ATP-binding protein</fullName>
    </submittedName>
</protein>
<dbReference type="Gene3D" id="3.40.50.300">
    <property type="entry name" value="P-loop containing nucleotide triphosphate hydrolases"/>
    <property type="match status" value="1"/>
</dbReference>
<feature type="domain" description="ABC transmembrane type-1" evidence="9">
    <location>
        <begin position="36"/>
        <end position="329"/>
    </location>
</feature>
<keyword evidence="6 7" id="KW-0472">Membrane</keyword>
<dbReference type="CDD" id="cd18564">
    <property type="entry name" value="ABC_6TM_exporter_like"/>
    <property type="match status" value="1"/>
</dbReference>
<evidence type="ECO:0000256" key="6">
    <source>
        <dbReference type="ARBA" id="ARBA00023136"/>
    </source>
</evidence>
<keyword evidence="5 7" id="KW-1133">Transmembrane helix</keyword>
<dbReference type="PANTHER" id="PTHR24221">
    <property type="entry name" value="ATP-BINDING CASSETTE SUB-FAMILY B"/>
    <property type="match status" value="1"/>
</dbReference>
<evidence type="ECO:0000259" key="9">
    <source>
        <dbReference type="PROSITE" id="PS50929"/>
    </source>
</evidence>
<evidence type="ECO:0000256" key="5">
    <source>
        <dbReference type="ARBA" id="ARBA00022989"/>
    </source>
</evidence>
<evidence type="ECO:0000256" key="1">
    <source>
        <dbReference type="ARBA" id="ARBA00004651"/>
    </source>
</evidence>